<dbReference type="InterPro" id="IPR011006">
    <property type="entry name" value="CheY-like_superfamily"/>
</dbReference>
<protein>
    <recommendedName>
        <fullName evidence="2">histidine kinase</fullName>
        <ecNumber evidence="2">2.7.13.3</ecNumber>
    </recommendedName>
</protein>
<evidence type="ECO:0000256" key="6">
    <source>
        <dbReference type="PROSITE-ProRule" id="PRU00110"/>
    </source>
</evidence>
<dbReference type="InterPro" id="IPR003594">
    <property type="entry name" value="HATPase_dom"/>
</dbReference>
<proteinExistence type="predicted"/>
<evidence type="ECO:0000256" key="7">
    <source>
        <dbReference type="PROSITE-ProRule" id="PRU00169"/>
    </source>
</evidence>
<feature type="domain" description="CheW-like" evidence="11">
    <location>
        <begin position="439"/>
        <end position="575"/>
    </location>
</feature>
<dbReference type="InterPro" id="IPR004358">
    <property type="entry name" value="Sig_transdc_His_kin-like_C"/>
</dbReference>
<organism evidence="13 14">
    <name type="scientific">Anaeromyxobacter oryzae</name>
    <dbReference type="NCBI Taxonomy" id="2918170"/>
    <lineage>
        <taxon>Bacteria</taxon>
        <taxon>Pseudomonadati</taxon>
        <taxon>Myxococcota</taxon>
        <taxon>Myxococcia</taxon>
        <taxon>Myxococcales</taxon>
        <taxon>Cystobacterineae</taxon>
        <taxon>Anaeromyxobacteraceae</taxon>
        <taxon>Anaeromyxobacter</taxon>
    </lineage>
</organism>
<comment type="catalytic activity">
    <reaction evidence="1">
        <text>ATP + protein L-histidine = ADP + protein N-phospho-L-histidine.</text>
        <dbReference type="EC" id="2.7.13.3"/>
    </reaction>
</comment>
<dbReference type="SMART" id="SM00260">
    <property type="entry name" value="CheW"/>
    <property type="match status" value="1"/>
</dbReference>
<dbReference type="InterPro" id="IPR036641">
    <property type="entry name" value="HPT_dom_sf"/>
</dbReference>
<dbReference type="SMART" id="SM00073">
    <property type="entry name" value="HPT"/>
    <property type="match status" value="1"/>
</dbReference>
<evidence type="ECO:0000256" key="2">
    <source>
        <dbReference type="ARBA" id="ARBA00012438"/>
    </source>
</evidence>
<dbReference type="EC" id="2.7.13.3" evidence="2"/>
<accession>A0ABN6MYP2</accession>
<feature type="domain" description="HPt" evidence="12">
    <location>
        <begin position="3"/>
        <end position="109"/>
    </location>
</feature>
<feature type="modified residue" description="Phosphohistidine" evidence="6">
    <location>
        <position position="52"/>
    </location>
</feature>
<dbReference type="PANTHER" id="PTHR43395">
    <property type="entry name" value="SENSOR HISTIDINE KINASE CHEA"/>
    <property type="match status" value="1"/>
</dbReference>
<dbReference type="SUPFAM" id="SSF47226">
    <property type="entry name" value="Histidine-containing phosphotransfer domain, HPT domain"/>
    <property type="match status" value="1"/>
</dbReference>
<dbReference type="InterPro" id="IPR036890">
    <property type="entry name" value="HATPase_C_sf"/>
</dbReference>
<dbReference type="InterPro" id="IPR001789">
    <property type="entry name" value="Sig_transdc_resp-reg_receiver"/>
</dbReference>
<feature type="domain" description="Response regulatory" evidence="10">
    <location>
        <begin position="594"/>
        <end position="710"/>
    </location>
</feature>
<dbReference type="GO" id="GO:0016301">
    <property type="term" value="F:kinase activity"/>
    <property type="evidence" value="ECO:0007669"/>
    <property type="project" value="UniProtKB-KW"/>
</dbReference>
<keyword evidence="3 7" id="KW-0597">Phosphoprotein</keyword>
<feature type="coiled-coil region" evidence="8">
    <location>
        <begin position="212"/>
        <end position="239"/>
    </location>
</feature>
<evidence type="ECO:0000256" key="4">
    <source>
        <dbReference type="ARBA" id="ARBA00022679"/>
    </source>
</evidence>
<evidence type="ECO:0000256" key="3">
    <source>
        <dbReference type="ARBA" id="ARBA00022553"/>
    </source>
</evidence>
<dbReference type="InterPro" id="IPR036061">
    <property type="entry name" value="CheW-like_dom_sf"/>
</dbReference>
<dbReference type="SUPFAM" id="SSF55874">
    <property type="entry name" value="ATPase domain of HSP90 chaperone/DNA topoisomerase II/histidine kinase"/>
    <property type="match status" value="1"/>
</dbReference>
<evidence type="ECO:0000256" key="5">
    <source>
        <dbReference type="ARBA" id="ARBA00022777"/>
    </source>
</evidence>
<name>A0ABN6MYP2_9BACT</name>
<dbReference type="Gene3D" id="2.30.30.40">
    <property type="entry name" value="SH3 Domains"/>
    <property type="match status" value="1"/>
</dbReference>
<dbReference type="InterPro" id="IPR051315">
    <property type="entry name" value="Bact_Chemotaxis_CheA"/>
</dbReference>
<dbReference type="Gene3D" id="3.40.50.2300">
    <property type="match status" value="1"/>
</dbReference>
<dbReference type="SUPFAM" id="SSF50341">
    <property type="entry name" value="CheW-like"/>
    <property type="match status" value="1"/>
</dbReference>
<dbReference type="CDD" id="cd00088">
    <property type="entry name" value="HPT"/>
    <property type="match status" value="1"/>
</dbReference>
<dbReference type="SUPFAM" id="SSF52172">
    <property type="entry name" value="CheY-like"/>
    <property type="match status" value="1"/>
</dbReference>
<feature type="domain" description="Histidine kinase" evidence="9">
    <location>
        <begin position="210"/>
        <end position="437"/>
    </location>
</feature>
<dbReference type="PROSITE" id="PS50851">
    <property type="entry name" value="CHEW"/>
    <property type="match status" value="1"/>
</dbReference>
<dbReference type="PRINTS" id="PR00344">
    <property type="entry name" value="BCTRLSENSOR"/>
</dbReference>
<keyword evidence="8" id="KW-0175">Coiled coil</keyword>
<dbReference type="SMART" id="SM00387">
    <property type="entry name" value="HATPase_c"/>
    <property type="match status" value="1"/>
</dbReference>
<dbReference type="PANTHER" id="PTHR43395:SF1">
    <property type="entry name" value="CHEMOTAXIS PROTEIN CHEA"/>
    <property type="match status" value="1"/>
</dbReference>
<evidence type="ECO:0000256" key="8">
    <source>
        <dbReference type="SAM" id="Coils"/>
    </source>
</evidence>
<dbReference type="Pfam" id="PF01584">
    <property type="entry name" value="CheW"/>
    <property type="match status" value="1"/>
</dbReference>
<dbReference type="Pfam" id="PF01627">
    <property type="entry name" value="Hpt"/>
    <property type="match status" value="1"/>
</dbReference>
<feature type="modified residue" description="4-aspartylphosphate" evidence="7">
    <location>
        <position position="643"/>
    </location>
</feature>
<sequence>MDPDRLQAKLRATFLSELEEHVRSLTADLLSLERAGPDERAELLHRLFRTVHSVKGSARAASVELIEAAAARMEGLLATARETQTAPGHATIDLLLEAVDGIDEASQRLRDQRALDGGPLAALVTRLAPGQPPAPAPPAALGSIRLGVDRLDRLQALEAELRAARHASDGVGAHIGALQDTVRRWEQEWEGDVRALRAATRAEPSGPFHAISQRQRARLDRLRADLDRLAAEAAAARRRVDGAAEPLADALRALRMVPFGDACLGLDRTARDLARASAKDVEVVFQGADVHLDRAVAEALRAPLLHLVRNAVDHGVEPPADRTARGKPARGRIVVSALLRGGEVEVSVEDDGRGLDLEAIAARARRDGLADERDPRALARLVFLPGFSTAHTVTDVSGRGVGLDAVRAGIEALQGSIDVETRPGAGTRFELVVPLTLVALRALLVRAGGETLAVPASHLRRVVASRPEDVRAIGGRDTVVVDGAALPVAVLADVLGLPAPPPPPRAASVPLVVVAAGGRPVALAVEALVAEQELQIRGLGARVRRAPHLAGAAILPDGAVSLILHVPEVVATALGRSGPTALHRALDAPRRRRRVLLVDDSPTTRTLERSILEGAGYLVATAADGDEAWAILEREGADALVADVEMPRLDGFALTEAVRASPRLAGLPVVLVTARETEADRARGLASGASAYLVKSTFDQRSLLETLEQLLG</sequence>
<dbReference type="PROSITE" id="PS50109">
    <property type="entry name" value="HIS_KIN"/>
    <property type="match status" value="1"/>
</dbReference>
<gene>
    <name evidence="13" type="primary">cheA1</name>
    <name evidence="13" type="ORF">AMOR_50830</name>
</gene>
<evidence type="ECO:0000313" key="13">
    <source>
        <dbReference type="EMBL" id="BDG06087.1"/>
    </source>
</evidence>
<evidence type="ECO:0000313" key="14">
    <source>
        <dbReference type="Proteomes" id="UP001162891"/>
    </source>
</evidence>
<dbReference type="SMART" id="SM00448">
    <property type="entry name" value="REC"/>
    <property type="match status" value="1"/>
</dbReference>
<dbReference type="InterPro" id="IPR002545">
    <property type="entry name" value="CheW-lke_dom"/>
</dbReference>
<evidence type="ECO:0000259" key="10">
    <source>
        <dbReference type="PROSITE" id="PS50110"/>
    </source>
</evidence>
<evidence type="ECO:0000256" key="1">
    <source>
        <dbReference type="ARBA" id="ARBA00000085"/>
    </source>
</evidence>
<dbReference type="PROSITE" id="PS50110">
    <property type="entry name" value="RESPONSE_REGULATORY"/>
    <property type="match status" value="1"/>
</dbReference>
<reference evidence="14" key="1">
    <citation type="journal article" date="2022" name="Int. J. Syst. Evol. Microbiol.">
        <title>Anaeromyxobacter oryzae sp. nov., Anaeromyxobacter diazotrophicus sp. nov. and Anaeromyxobacter paludicola sp. nov., isolated from paddy soils.</title>
        <authorList>
            <person name="Itoh H."/>
            <person name="Xu Z."/>
            <person name="Mise K."/>
            <person name="Masuda Y."/>
            <person name="Ushijima N."/>
            <person name="Hayakawa C."/>
            <person name="Shiratori Y."/>
            <person name="Senoo K."/>
        </authorList>
    </citation>
    <scope>NUCLEOTIDE SEQUENCE [LARGE SCALE GENOMIC DNA]</scope>
    <source>
        <strain evidence="14">Red232</strain>
    </source>
</reference>
<keyword evidence="5 13" id="KW-0418">Kinase</keyword>
<dbReference type="Proteomes" id="UP001162891">
    <property type="component" value="Chromosome"/>
</dbReference>
<dbReference type="InterPro" id="IPR008207">
    <property type="entry name" value="Sig_transdc_His_kin_Hpt_dom"/>
</dbReference>
<dbReference type="RefSeq" id="WP_248355386.1">
    <property type="nucleotide sequence ID" value="NZ_AP025591.1"/>
</dbReference>
<dbReference type="InterPro" id="IPR005467">
    <property type="entry name" value="His_kinase_dom"/>
</dbReference>
<dbReference type="Pfam" id="PF02518">
    <property type="entry name" value="HATPase_c"/>
    <property type="match status" value="1"/>
</dbReference>
<dbReference type="PROSITE" id="PS50894">
    <property type="entry name" value="HPT"/>
    <property type="match status" value="1"/>
</dbReference>
<dbReference type="Gene3D" id="1.20.120.160">
    <property type="entry name" value="HPT domain"/>
    <property type="match status" value="1"/>
</dbReference>
<evidence type="ECO:0000259" key="12">
    <source>
        <dbReference type="PROSITE" id="PS50894"/>
    </source>
</evidence>
<dbReference type="EMBL" id="AP025591">
    <property type="protein sequence ID" value="BDG06087.1"/>
    <property type="molecule type" value="Genomic_DNA"/>
</dbReference>
<dbReference type="Pfam" id="PF00072">
    <property type="entry name" value="Response_reg"/>
    <property type="match status" value="1"/>
</dbReference>
<keyword evidence="14" id="KW-1185">Reference proteome</keyword>
<dbReference type="Gene3D" id="3.30.565.10">
    <property type="entry name" value="Histidine kinase-like ATPase, C-terminal domain"/>
    <property type="match status" value="1"/>
</dbReference>
<keyword evidence="4" id="KW-0808">Transferase</keyword>
<evidence type="ECO:0000259" key="11">
    <source>
        <dbReference type="PROSITE" id="PS50851"/>
    </source>
</evidence>
<evidence type="ECO:0000259" key="9">
    <source>
        <dbReference type="PROSITE" id="PS50109"/>
    </source>
</evidence>